<proteinExistence type="predicted"/>
<protein>
    <submittedName>
        <fullName evidence="2">Uncharacterized protein</fullName>
    </submittedName>
</protein>
<keyword evidence="3" id="KW-1185">Reference proteome</keyword>
<dbReference type="AlphaFoldDB" id="A0ABD1I6Y9"/>
<organism evidence="2 3">
    <name type="scientific">Salvia divinorum</name>
    <name type="common">Maria pastora</name>
    <name type="synonym">Diviner's sage</name>
    <dbReference type="NCBI Taxonomy" id="28513"/>
    <lineage>
        <taxon>Eukaryota</taxon>
        <taxon>Viridiplantae</taxon>
        <taxon>Streptophyta</taxon>
        <taxon>Embryophyta</taxon>
        <taxon>Tracheophyta</taxon>
        <taxon>Spermatophyta</taxon>
        <taxon>Magnoliopsida</taxon>
        <taxon>eudicotyledons</taxon>
        <taxon>Gunneridae</taxon>
        <taxon>Pentapetalae</taxon>
        <taxon>asterids</taxon>
        <taxon>lamiids</taxon>
        <taxon>Lamiales</taxon>
        <taxon>Lamiaceae</taxon>
        <taxon>Nepetoideae</taxon>
        <taxon>Mentheae</taxon>
        <taxon>Salviinae</taxon>
        <taxon>Salvia</taxon>
        <taxon>Salvia subgen. Calosphace</taxon>
    </lineage>
</organism>
<comment type="caution">
    <text evidence="2">The sequence shown here is derived from an EMBL/GenBank/DDBJ whole genome shotgun (WGS) entry which is preliminary data.</text>
</comment>
<accession>A0ABD1I6Y9</accession>
<dbReference type="Proteomes" id="UP001567538">
    <property type="component" value="Unassembled WGS sequence"/>
</dbReference>
<feature type="compositionally biased region" description="Polar residues" evidence="1">
    <location>
        <begin position="20"/>
        <end position="42"/>
    </location>
</feature>
<evidence type="ECO:0000256" key="1">
    <source>
        <dbReference type="SAM" id="MobiDB-lite"/>
    </source>
</evidence>
<evidence type="ECO:0000313" key="2">
    <source>
        <dbReference type="EMBL" id="KAL1564222.1"/>
    </source>
</evidence>
<reference evidence="2 3" key="1">
    <citation type="submission" date="2024-06" db="EMBL/GenBank/DDBJ databases">
        <title>A chromosome level genome sequence of Diviner's sage (Salvia divinorum).</title>
        <authorList>
            <person name="Ford S.A."/>
            <person name="Ro D.-K."/>
            <person name="Ness R.W."/>
            <person name="Phillips M.A."/>
        </authorList>
    </citation>
    <scope>NUCLEOTIDE SEQUENCE [LARGE SCALE GENOMIC DNA]</scope>
    <source>
        <strain evidence="2">SAF-2024a</strain>
        <tissue evidence="2">Leaf</tissue>
    </source>
</reference>
<evidence type="ECO:0000313" key="3">
    <source>
        <dbReference type="Proteomes" id="UP001567538"/>
    </source>
</evidence>
<feature type="region of interest" description="Disordered" evidence="1">
    <location>
        <begin position="20"/>
        <end position="53"/>
    </location>
</feature>
<dbReference type="EMBL" id="JBEAFC010000003">
    <property type="protein sequence ID" value="KAL1564222.1"/>
    <property type="molecule type" value="Genomic_DNA"/>
</dbReference>
<gene>
    <name evidence="2" type="ORF">AAHA92_06595</name>
</gene>
<sequence>MSIGEKRSRLLQFSHPSSRFSYHPNSTEANSAQTAKNLTSRNGLLEPRRHRAAAERDYSRQALLLATDSDAATTAAMNWFMDGKICGHRSERDCLRRTAAGAGFGRRFWPRFWSSGGGTDSSVRI</sequence>
<name>A0ABD1I6Y9_SALDI</name>